<dbReference type="InterPro" id="IPR051553">
    <property type="entry name" value="Ran_GTPase-activating"/>
</dbReference>
<dbReference type="Pfam" id="PF13540">
    <property type="entry name" value="RCC1_2"/>
    <property type="match status" value="1"/>
</dbReference>
<dbReference type="PROSITE" id="PS00626">
    <property type="entry name" value="RCC1_2"/>
    <property type="match status" value="1"/>
</dbReference>
<dbReference type="PANTHER" id="PTHR45982">
    <property type="entry name" value="REGULATOR OF CHROMOSOME CONDENSATION"/>
    <property type="match status" value="1"/>
</dbReference>
<dbReference type="InterPro" id="IPR009091">
    <property type="entry name" value="RCC1/BLIP-II"/>
</dbReference>
<name>A0AA36I7L3_9DINO</name>
<feature type="region of interest" description="Disordered" evidence="2">
    <location>
        <begin position="274"/>
        <end position="294"/>
    </location>
</feature>
<feature type="region of interest" description="Disordered" evidence="2">
    <location>
        <begin position="161"/>
        <end position="188"/>
    </location>
</feature>
<dbReference type="PANTHER" id="PTHR45982:SF1">
    <property type="entry name" value="REGULATOR OF CHROMOSOME CONDENSATION"/>
    <property type="match status" value="1"/>
</dbReference>
<dbReference type="SUPFAM" id="SSF50985">
    <property type="entry name" value="RCC1/BLIP-II"/>
    <property type="match status" value="1"/>
</dbReference>
<sequence>MSRARVLDPRQTFLPSEAVMDGSWSLSNRASVDPDELPGPPGKVTLPLGQEKSDKDRPKEVIDIACGERHSLLLDEEGRLFAFGENLAGQCGVPEAVGSGHITGCTVQQPRLVPIEAVSSENAPFNERGAKVFAGKWHSAMVTVDHRLYIWGHPSNRKLGHAGFNHDGTEAGEDPGVGKQKSKARPPGVAVRSALRDAIRRPRMVFALLHRRVRTLGLGEECTVIVHGDGMAAEEEPAMEVRGDVPEIPNLESFQSLEEDLEAALPLPDAHEALKEEEAMPDGFSSPKDTHISL</sequence>
<organism evidence="3 4">
    <name type="scientific">Effrenium voratum</name>
    <dbReference type="NCBI Taxonomy" id="2562239"/>
    <lineage>
        <taxon>Eukaryota</taxon>
        <taxon>Sar</taxon>
        <taxon>Alveolata</taxon>
        <taxon>Dinophyceae</taxon>
        <taxon>Suessiales</taxon>
        <taxon>Symbiodiniaceae</taxon>
        <taxon>Effrenium</taxon>
    </lineage>
</organism>
<protein>
    <recommendedName>
        <fullName evidence="5">Regulator of chromosome condensation</fullName>
    </recommendedName>
</protein>
<gene>
    <name evidence="3" type="ORF">EVOR1521_LOCUS9888</name>
</gene>
<dbReference type="PRINTS" id="PR00633">
    <property type="entry name" value="RCCNDNSATION"/>
</dbReference>
<dbReference type="EMBL" id="CAUJNA010000913">
    <property type="protein sequence ID" value="CAJ1382527.1"/>
    <property type="molecule type" value="Genomic_DNA"/>
</dbReference>
<feature type="region of interest" description="Disordered" evidence="2">
    <location>
        <begin position="25"/>
        <end position="56"/>
    </location>
</feature>
<accession>A0AA36I7L3</accession>
<keyword evidence="4" id="KW-1185">Reference proteome</keyword>
<feature type="repeat" description="RCC1" evidence="1">
    <location>
        <begin position="78"/>
        <end position="145"/>
    </location>
</feature>
<evidence type="ECO:0000313" key="4">
    <source>
        <dbReference type="Proteomes" id="UP001178507"/>
    </source>
</evidence>
<proteinExistence type="predicted"/>
<evidence type="ECO:0008006" key="5">
    <source>
        <dbReference type="Google" id="ProtNLM"/>
    </source>
</evidence>
<dbReference type="PROSITE" id="PS50012">
    <property type="entry name" value="RCC1_3"/>
    <property type="match status" value="1"/>
</dbReference>
<evidence type="ECO:0000313" key="3">
    <source>
        <dbReference type="EMBL" id="CAJ1382527.1"/>
    </source>
</evidence>
<dbReference type="Proteomes" id="UP001178507">
    <property type="component" value="Unassembled WGS sequence"/>
</dbReference>
<reference evidence="3" key="1">
    <citation type="submission" date="2023-08" db="EMBL/GenBank/DDBJ databases">
        <authorList>
            <person name="Chen Y."/>
            <person name="Shah S."/>
            <person name="Dougan E. K."/>
            <person name="Thang M."/>
            <person name="Chan C."/>
        </authorList>
    </citation>
    <scope>NUCLEOTIDE SEQUENCE</scope>
</reference>
<evidence type="ECO:0000256" key="2">
    <source>
        <dbReference type="SAM" id="MobiDB-lite"/>
    </source>
</evidence>
<dbReference type="AlphaFoldDB" id="A0AA36I7L3"/>
<comment type="caution">
    <text evidence="3">The sequence shown here is derived from an EMBL/GenBank/DDBJ whole genome shotgun (WGS) entry which is preliminary data.</text>
</comment>
<dbReference type="Gene3D" id="2.130.10.30">
    <property type="entry name" value="Regulator of chromosome condensation 1/beta-lactamase-inhibitor protein II"/>
    <property type="match status" value="1"/>
</dbReference>
<evidence type="ECO:0000256" key="1">
    <source>
        <dbReference type="PROSITE-ProRule" id="PRU00235"/>
    </source>
</evidence>
<dbReference type="InterPro" id="IPR000408">
    <property type="entry name" value="Reg_chr_condens"/>
</dbReference>